<protein>
    <submittedName>
        <fullName evidence="1">Uncharacterized protein</fullName>
    </submittedName>
</protein>
<gene>
    <name evidence="1" type="ORF">IZO911_LOCUS4013</name>
    <name evidence="2" type="ORF">KXQ929_LOCUS22987</name>
</gene>
<dbReference type="EMBL" id="CAJNOE010000021">
    <property type="protein sequence ID" value="CAF0748867.1"/>
    <property type="molecule type" value="Genomic_DNA"/>
</dbReference>
<reference evidence="1" key="1">
    <citation type="submission" date="2021-02" db="EMBL/GenBank/DDBJ databases">
        <authorList>
            <person name="Nowell W R."/>
        </authorList>
    </citation>
    <scope>NUCLEOTIDE SEQUENCE</scope>
</reference>
<comment type="caution">
    <text evidence="1">The sequence shown here is derived from an EMBL/GenBank/DDBJ whole genome shotgun (WGS) entry which is preliminary data.</text>
</comment>
<name>A0A813P6D6_9BILA</name>
<dbReference type="EMBL" id="CAJOBB010001792">
    <property type="protein sequence ID" value="CAF3904237.1"/>
    <property type="molecule type" value="Genomic_DNA"/>
</dbReference>
<dbReference type="AlphaFoldDB" id="A0A813P6D6"/>
<proteinExistence type="predicted"/>
<evidence type="ECO:0000313" key="1">
    <source>
        <dbReference type="EMBL" id="CAF0748867.1"/>
    </source>
</evidence>
<evidence type="ECO:0000313" key="2">
    <source>
        <dbReference type="EMBL" id="CAF3904237.1"/>
    </source>
</evidence>
<organism evidence="1 3">
    <name type="scientific">Adineta steineri</name>
    <dbReference type="NCBI Taxonomy" id="433720"/>
    <lineage>
        <taxon>Eukaryota</taxon>
        <taxon>Metazoa</taxon>
        <taxon>Spiralia</taxon>
        <taxon>Gnathifera</taxon>
        <taxon>Rotifera</taxon>
        <taxon>Eurotatoria</taxon>
        <taxon>Bdelloidea</taxon>
        <taxon>Adinetida</taxon>
        <taxon>Adinetidae</taxon>
        <taxon>Adineta</taxon>
    </lineage>
</organism>
<dbReference type="Proteomes" id="UP000663860">
    <property type="component" value="Unassembled WGS sequence"/>
</dbReference>
<evidence type="ECO:0000313" key="3">
    <source>
        <dbReference type="Proteomes" id="UP000663860"/>
    </source>
</evidence>
<dbReference type="Proteomes" id="UP000663868">
    <property type="component" value="Unassembled WGS sequence"/>
</dbReference>
<sequence length="111" mass="13009">MENEDLCFMKLFTLYSWKEIKNCPGRYLLTKQDNEHLRLISPSEVLNNKIPIQIFDSQICRDRIHIGKFIDGGLLSYEKSDGTFVHTLNNISGLTRKMNHLNIHFDNQILN</sequence>
<accession>A0A813P6D6</accession>